<evidence type="ECO:0000313" key="3">
    <source>
        <dbReference type="Proteomes" id="UP000067111"/>
    </source>
</evidence>
<dbReference type="NCBIfam" id="TIGR02568">
    <property type="entry name" value="LcrE"/>
    <property type="match status" value="1"/>
</dbReference>
<dbReference type="EMBL" id="LRMR01000016">
    <property type="protein sequence ID" value="KWU50175.1"/>
    <property type="molecule type" value="Genomic_DNA"/>
</dbReference>
<dbReference type="InterPro" id="IPR010812">
    <property type="entry name" value="HrpJ-like"/>
</dbReference>
<reference evidence="3" key="1">
    <citation type="submission" date="2016-01" db="EMBL/GenBank/DDBJ databases">
        <authorList>
            <person name="Gamez R.M."/>
            <person name="Rodriguez F."/>
            <person name="Bernal J.F."/>
            <person name="Agarwala R."/>
            <person name="Landsman D."/>
            <person name="Marino-Ramirez L."/>
        </authorList>
    </citation>
    <scope>NUCLEOTIDE SEQUENCE [LARGE SCALE GENOMIC DNA]</scope>
    <source>
        <strain evidence="3">Ps006</strain>
    </source>
</reference>
<feature type="domain" description="Hypersensitivity response secretion-like HrpJ" evidence="1">
    <location>
        <begin position="41"/>
        <end position="195"/>
    </location>
</feature>
<dbReference type="GO" id="GO:0019867">
    <property type="term" value="C:outer membrane"/>
    <property type="evidence" value="ECO:0007669"/>
    <property type="project" value="InterPro"/>
</dbReference>
<name>A0A0X7K3A5_9PSED</name>
<dbReference type="Gene3D" id="1.10.150.630">
    <property type="match status" value="1"/>
</dbReference>
<dbReference type="OrthoDB" id="5863785at2"/>
<dbReference type="AlphaFoldDB" id="A0A0X7K3A5"/>
<comment type="caution">
    <text evidence="2">The sequence shown here is derived from an EMBL/GenBank/DDBJ whole genome shotgun (WGS) entry which is preliminary data.</text>
</comment>
<sequence>MKVEPFNDVQPILNPDQPRIGVTQTQAGATAIDDIAQIFNEEMALNGVALGRRSIGRQVTPIEHITQLYEQLGHPAQASLATVARQVRMQLLLQPGIDTLLELTGRDPARTFVVLQRVAAEAQAEARKVEAALARDALAKLEVRFKREIQAGLNIALTLQQASGDPQERQAVRALYYASVVMRQSLAFMMQSLLGVYGGEQFGAGLNLMRRALADDIAAHTPSVPTVQLRTLLLGLQSCSQLGGALSNCQALIQRLDAELDAVGLLQRLLGYAGTGIESAEVQRLACDFGGALPAAQLVSLNGLYPVMQRLPLALWRDSRGREEALHNILLVMDEFTRAERGHLHFDGESRSLP</sequence>
<dbReference type="GO" id="GO:0009986">
    <property type="term" value="C:cell surface"/>
    <property type="evidence" value="ECO:0007669"/>
    <property type="project" value="InterPro"/>
</dbReference>
<proteinExistence type="predicted"/>
<dbReference type="RefSeq" id="WP_060754792.1">
    <property type="nucleotide sequence ID" value="NZ_LRMR01000016.1"/>
</dbReference>
<evidence type="ECO:0000259" key="1">
    <source>
        <dbReference type="Pfam" id="PF07201"/>
    </source>
</evidence>
<accession>A0A0X7K3A5</accession>
<evidence type="ECO:0000313" key="2">
    <source>
        <dbReference type="EMBL" id="KWU50175.1"/>
    </source>
</evidence>
<dbReference type="NCBIfam" id="TIGR02511">
    <property type="entry name" value="type_III_tyeA"/>
    <property type="match status" value="1"/>
</dbReference>
<dbReference type="SUPFAM" id="SSF140591">
    <property type="entry name" value="Type III secretion system domain"/>
    <property type="match status" value="1"/>
</dbReference>
<dbReference type="GO" id="GO:0030254">
    <property type="term" value="P:protein secretion by the type III secretion system"/>
    <property type="evidence" value="ECO:0007669"/>
    <property type="project" value="InterPro"/>
</dbReference>
<dbReference type="InterPro" id="IPR013351">
    <property type="entry name" value="T3SS_TyeA-rel"/>
</dbReference>
<dbReference type="Proteomes" id="UP000067111">
    <property type="component" value="Unassembled WGS sequence"/>
</dbReference>
<dbReference type="Pfam" id="PF07201">
    <property type="entry name" value="HrpJ"/>
    <property type="match status" value="1"/>
</dbReference>
<dbReference type="GO" id="GO:0050709">
    <property type="term" value="P:negative regulation of protein secretion"/>
    <property type="evidence" value="ECO:0007669"/>
    <property type="project" value="InterPro"/>
</dbReference>
<gene>
    <name evidence="2" type="ORF">AWV77_13745</name>
</gene>
<protein>
    <submittedName>
        <fullName evidence="2">Type III secretion protein</fullName>
    </submittedName>
</protein>
<dbReference type="InterPro" id="IPR013401">
    <property type="entry name" value="T3SS_LcrE"/>
</dbReference>
<organism evidence="2 3">
    <name type="scientific">Pseudomonas palleroniana</name>
    <dbReference type="NCBI Taxonomy" id="191390"/>
    <lineage>
        <taxon>Bacteria</taxon>
        <taxon>Pseudomonadati</taxon>
        <taxon>Pseudomonadota</taxon>
        <taxon>Gammaproteobacteria</taxon>
        <taxon>Pseudomonadales</taxon>
        <taxon>Pseudomonadaceae</taxon>
        <taxon>Pseudomonas</taxon>
    </lineage>
</organism>